<name>A0ABP4AFY9_9ACTN</name>
<evidence type="ECO:0000313" key="1">
    <source>
        <dbReference type="EMBL" id="GAA0934474.1"/>
    </source>
</evidence>
<organism evidence="1 2">
    <name type="scientific">Streptomyces thermoalcalitolerans</name>
    <dbReference type="NCBI Taxonomy" id="65605"/>
    <lineage>
        <taxon>Bacteria</taxon>
        <taxon>Bacillati</taxon>
        <taxon>Actinomycetota</taxon>
        <taxon>Actinomycetes</taxon>
        <taxon>Kitasatosporales</taxon>
        <taxon>Streptomycetaceae</taxon>
        <taxon>Streptomyces</taxon>
    </lineage>
</organism>
<evidence type="ECO:0000313" key="2">
    <source>
        <dbReference type="Proteomes" id="UP001501005"/>
    </source>
</evidence>
<dbReference type="Proteomes" id="UP001501005">
    <property type="component" value="Unassembled WGS sequence"/>
</dbReference>
<accession>A0ABP4AFY9</accession>
<dbReference type="EMBL" id="BAAAHG010000143">
    <property type="protein sequence ID" value="GAA0934474.1"/>
    <property type="molecule type" value="Genomic_DNA"/>
</dbReference>
<comment type="caution">
    <text evidence="1">The sequence shown here is derived from an EMBL/GenBank/DDBJ whole genome shotgun (WGS) entry which is preliminary data.</text>
</comment>
<gene>
    <name evidence="1" type="ORF">GCM10009549_58230</name>
</gene>
<sequence length="179" mass="19281">MEVESGVLPINGMNLLFFSELTKWTVAATTEKIVGFGWRESGWTPECEVFERRFGVFFAVEDGDVVIHLRSPETVMSSAVANNVFAGNVSAVVIQRGVEGIFGSDLIDIPRWHLGASAELFLRSDLTVGAEELTNSNLMGCGCVFTRVGSSSGHTIDPTSSLVKVTILDASDYTAIGRS</sequence>
<keyword evidence="2" id="KW-1185">Reference proteome</keyword>
<proteinExistence type="predicted"/>
<protein>
    <submittedName>
        <fullName evidence="1">Uncharacterized protein</fullName>
    </submittedName>
</protein>
<reference evidence="2" key="1">
    <citation type="journal article" date="2019" name="Int. J. Syst. Evol. Microbiol.">
        <title>The Global Catalogue of Microorganisms (GCM) 10K type strain sequencing project: providing services to taxonomists for standard genome sequencing and annotation.</title>
        <authorList>
            <consortium name="The Broad Institute Genomics Platform"/>
            <consortium name="The Broad Institute Genome Sequencing Center for Infectious Disease"/>
            <person name="Wu L."/>
            <person name="Ma J."/>
        </authorList>
    </citation>
    <scope>NUCLEOTIDE SEQUENCE [LARGE SCALE GENOMIC DNA]</scope>
    <source>
        <strain evidence="2">JCM 10673</strain>
    </source>
</reference>